<dbReference type="STRING" id="3847.A0A0R0JL48"/>
<dbReference type="EnsemblPlants" id="KRH55270">
    <property type="protein sequence ID" value="KRH55270"/>
    <property type="gene ID" value="GLYMA_06G241800"/>
</dbReference>
<organism evidence="1">
    <name type="scientific">Glycine max</name>
    <name type="common">Soybean</name>
    <name type="synonym">Glycine hispida</name>
    <dbReference type="NCBI Taxonomy" id="3847"/>
    <lineage>
        <taxon>Eukaryota</taxon>
        <taxon>Viridiplantae</taxon>
        <taxon>Streptophyta</taxon>
        <taxon>Embryophyta</taxon>
        <taxon>Tracheophyta</taxon>
        <taxon>Spermatophyta</taxon>
        <taxon>Magnoliopsida</taxon>
        <taxon>eudicotyledons</taxon>
        <taxon>Gunneridae</taxon>
        <taxon>Pentapetalae</taxon>
        <taxon>rosids</taxon>
        <taxon>fabids</taxon>
        <taxon>Fabales</taxon>
        <taxon>Fabaceae</taxon>
        <taxon>Papilionoideae</taxon>
        <taxon>50 kb inversion clade</taxon>
        <taxon>NPAAA clade</taxon>
        <taxon>indigoferoid/millettioid clade</taxon>
        <taxon>Phaseoleae</taxon>
        <taxon>Glycine</taxon>
        <taxon>Glycine subgen. Soja</taxon>
    </lineage>
</organism>
<reference evidence="1" key="3">
    <citation type="submission" date="2018-07" db="EMBL/GenBank/DDBJ databases">
        <title>WGS assembly of Glycine max.</title>
        <authorList>
            <person name="Schmutz J."/>
            <person name="Cannon S."/>
            <person name="Schlueter J."/>
            <person name="Ma J."/>
            <person name="Mitros T."/>
            <person name="Nelson W."/>
            <person name="Hyten D."/>
            <person name="Song Q."/>
            <person name="Thelen J."/>
            <person name="Cheng J."/>
            <person name="Xu D."/>
            <person name="Hellsten U."/>
            <person name="May G."/>
            <person name="Yu Y."/>
            <person name="Sakurai T."/>
            <person name="Umezawa T."/>
            <person name="Bhattacharyya M."/>
            <person name="Sandhu D."/>
            <person name="Valliyodan B."/>
            <person name="Lindquist E."/>
            <person name="Peto M."/>
            <person name="Grant D."/>
            <person name="Shu S."/>
            <person name="Goodstein D."/>
            <person name="Barry K."/>
            <person name="Futrell-Griggs M."/>
            <person name="Abernathy B."/>
            <person name="Du J."/>
            <person name="Tian Z."/>
            <person name="Zhu L."/>
            <person name="Gill N."/>
            <person name="Joshi T."/>
            <person name="Libault M."/>
            <person name="Sethuraman A."/>
            <person name="Zhang X."/>
            <person name="Shinozaki K."/>
            <person name="Nguyen H."/>
            <person name="Wing R."/>
            <person name="Cregan P."/>
            <person name="Specht J."/>
            <person name="Grimwood J."/>
            <person name="Rokhsar D."/>
            <person name="Stacey G."/>
            <person name="Shoemaker R."/>
            <person name="Jackson S."/>
        </authorList>
    </citation>
    <scope>NUCLEOTIDE SEQUENCE</scope>
    <source>
        <tissue evidence="1">Callus</tissue>
    </source>
</reference>
<evidence type="ECO:0000313" key="3">
    <source>
        <dbReference type="Proteomes" id="UP000008827"/>
    </source>
</evidence>
<evidence type="ECO:0000313" key="1">
    <source>
        <dbReference type="EMBL" id="KRH55270.1"/>
    </source>
</evidence>
<dbReference type="AlphaFoldDB" id="A0A0R0JL48"/>
<proteinExistence type="predicted"/>
<protein>
    <submittedName>
        <fullName evidence="1 2">Uncharacterized protein</fullName>
    </submittedName>
</protein>
<name>A0A0R0JL48_SOYBN</name>
<keyword evidence="3" id="KW-1185">Reference proteome</keyword>
<evidence type="ECO:0000313" key="2">
    <source>
        <dbReference type="EnsemblPlants" id="KRH55270"/>
    </source>
</evidence>
<accession>A0A0R0JL48</accession>
<dbReference type="EMBL" id="CM000839">
    <property type="protein sequence ID" value="KRH55270.1"/>
    <property type="molecule type" value="Genomic_DNA"/>
</dbReference>
<dbReference type="Proteomes" id="UP000008827">
    <property type="component" value="Chromosome 6"/>
</dbReference>
<reference evidence="1 2" key="1">
    <citation type="journal article" date="2010" name="Nature">
        <title>Genome sequence of the palaeopolyploid soybean.</title>
        <authorList>
            <person name="Schmutz J."/>
            <person name="Cannon S.B."/>
            <person name="Schlueter J."/>
            <person name="Ma J."/>
            <person name="Mitros T."/>
            <person name="Nelson W."/>
            <person name="Hyten D.L."/>
            <person name="Song Q."/>
            <person name="Thelen J.J."/>
            <person name="Cheng J."/>
            <person name="Xu D."/>
            <person name="Hellsten U."/>
            <person name="May G.D."/>
            <person name="Yu Y."/>
            <person name="Sakurai T."/>
            <person name="Umezawa T."/>
            <person name="Bhattacharyya M.K."/>
            <person name="Sandhu D."/>
            <person name="Valliyodan B."/>
            <person name="Lindquist E."/>
            <person name="Peto M."/>
            <person name="Grant D."/>
            <person name="Shu S."/>
            <person name="Goodstein D."/>
            <person name="Barry K."/>
            <person name="Futrell-Griggs M."/>
            <person name="Abernathy B."/>
            <person name="Du J."/>
            <person name="Tian Z."/>
            <person name="Zhu L."/>
            <person name="Gill N."/>
            <person name="Joshi T."/>
            <person name="Libault M."/>
            <person name="Sethuraman A."/>
            <person name="Zhang X.-C."/>
            <person name="Shinozaki K."/>
            <person name="Nguyen H.T."/>
            <person name="Wing R.A."/>
            <person name="Cregan P."/>
            <person name="Specht J."/>
            <person name="Grimwood J."/>
            <person name="Rokhsar D."/>
            <person name="Stacey G."/>
            <person name="Shoemaker R.C."/>
            <person name="Jackson S.A."/>
        </authorList>
    </citation>
    <scope>NUCLEOTIDE SEQUENCE</scope>
    <source>
        <strain evidence="2">cv. Williams 82</strain>
        <tissue evidence="1">Callus</tissue>
    </source>
</reference>
<dbReference type="InParanoid" id="A0A0R0JL48"/>
<dbReference type="Gramene" id="KRH55270">
    <property type="protein sequence ID" value="KRH55270"/>
    <property type="gene ID" value="GLYMA_06G241800"/>
</dbReference>
<sequence length="48" mass="5366">MVLHRELDHLFSSPFVDPPKDDAKSSGMSIENKIKFLESLTGKVGNCF</sequence>
<gene>
    <name evidence="1" type="ORF">GLYMA_06G241800</name>
</gene>
<reference evidence="2" key="2">
    <citation type="submission" date="2018-02" db="UniProtKB">
        <authorList>
            <consortium name="EnsemblPlants"/>
        </authorList>
    </citation>
    <scope>IDENTIFICATION</scope>
    <source>
        <strain evidence="2">Williams 82</strain>
    </source>
</reference>